<evidence type="ECO:0000256" key="1">
    <source>
        <dbReference type="SAM" id="MobiDB-lite"/>
    </source>
</evidence>
<dbReference type="EMBL" id="JBHTKH010000001">
    <property type="protein sequence ID" value="MFD1052957.1"/>
    <property type="molecule type" value="Genomic_DNA"/>
</dbReference>
<accession>A0ABW3MSP7</accession>
<gene>
    <name evidence="2" type="ORF">ACFQ2V_01460</name>
</gene>
<evidence type="ECO:0000313" key="2">
    <source>
        <dbReference type="EMBL" id="MFD1052957.1"/>
    </source>
</evidence>
<sequence length="237" mass="21915">MGAYDEILDQVPVDQLAGQLGVGSDEVRLAAQNALPALLAGLHANASDPAAADSLMAALSDHQAPVKGLDNVDEQDGRAIVGNIFGDNTDQVVSQLGGLGGLGGSAARGGASGGIVQKLLPILAPIVLSWLAGKVGQGGGLGGVPGGSEPAPSTGGGATDGGALFPGGAGADSGPVQAPGTATPTGGAATGGSNPLQDILGQVLGGAAGGGAGSGGSGGAGDILGGLLGGLLGAGKR</sequence>
<dbReference type="RefSeq" id="WP_386050130.1">
    <property type="nucleotide sequence ID" value="NZ_JBHTKH010000001.1"/>
</dbReference>
<name>A0ABW3MSP7_9MICO</name>
<comment type="caution">
    <text evidence="2">The sequence shown here is derived from an EMBL/GenBank/DDBJ whole genome shotgun (WGS) entry which is preliminary data.</text>
</comment>
<dbReference type="Proteomes" id="UP001597046">
    <property type="component" value="Unassembled WGS sequence"/>
</dbReference>
<feature type="compositionally biased region" description="Gly residues" evidence="1">
    <location>
        <begin position="154"/>
        <end position="171"/>
    </location>
</feature>
<keyword evidence="3" id="KW-1185">Reference proteome</keyword>
<feature type="compositionally biased region" description="Low complexity" evidence="1">
    <location>
        <begin position="178"/>
        <end position="187"/>
    </location>
</feature>
<organism evidence="2 3">
    <name type="scientific">Terrabacter terrigena</name>
    <dbReference type="NCBI Taxonomy" id="574718"/>
    <lineage>
        <taxon>Bacteria</taxon>
        <taxon>Bacillati</taxon>
        <taxon>Actinomycetota</taxon>
        <taxon>Actinomycetes</taxon>
        <taxon>Micrococcales</taxon>
        <taxon>Intrasporangiaceae</taxon>
        <taxon>Terrabacter</taxon>
    </lineage>
</organism>
<evidence type="ECO:0000313" key="3">
    <source>
        <dbReference type="Proteomes" id="UP001597046"/>
    </source>
</evidence>
<dbReference type="Pfam" id="PF06078">
    <property type="entry name" value="DUF937"/>
    <property type="match status" value="1"/>
</dbReference>
<protein>
    <submittedName>
        <fullName evidence="2">DUF937 domain-containing protein</fullName>
    </submittedName>
</protein>
<reference evidence="3" key="1">
    <citation type="journal article" date="2019" name="Int. J. Syst. Evol. Microbiol.">
        <title>The Global Catalogue of Microorganisms (GCM) 10K type strain sequencing project: providing services to taxonomists for standard genome sequencing and annotation.</title>
        <authorList>
            <consortium name="The Broad Institute Genomics Platform"/>
            <consortium name="The Broad Institute Genome Sequencing Center for Infectious Disease"/>
            <person name="Wu L."/>
            <person name="Ma J."/>
        </authorList>
    </citation>
    <scope>NUCLEOTIDE SEQUENCE [LARGE SCALE GENOMIC DNA]</scope>
    <source>
        <strain evidence="3">CCUG 57508</strain>
    </source>
</reference>
<dbReference type="InterPro" id="IPR009282">
    <property type="entry name" value="DUF937"/>
</dbReference>
<proteinExistence type="predicted"/>
<feature type="region of interest" description="Disordered" evidence="1">
    <location>
        <begin position="142"/>
        <end position="194"/>
    </location>
</feature>